<feature type="transmembrane region" description="Helical" evidence="6">
    <location>
        <begin position="18"/>
        <end position="37"/>
    </location>
</feature>
<keyword evidence="4 6" id="KW-0472">Membrane</keyword>
<keyword evidence="3 6" id="KW-1133">Transmembrane helix</keyword>
<dbReference type="PANTHER" id="PTHR31465:SF1">
    <property type="entry name" value="PROTEIN RTA1-RELATED"/>
    <property type="match status" value="1"/>
</dbReference>
<dbReference type="EMBL" id="KV878987">
    <property type="protein sequence ID" value="OJJ95919.1"/>
    <property type="molecule type" value="Genomic_DNA"/>
</dbReference>
<feature type="compositionally biased region" description="Polar residues" evidence="5">
    <location>
        <begin position="510"/>
        <end position="519"/>
    </location>
</feature>
<feature type="region of interest" description="Disordered" evidence="5">
    <location>
        <begin position="307"/>
        <end position="327"/>
    </location>
</feature>
<evidence type="ECO:0000256" key="2">
    <source>
        <dbReference type="ARBA" id="ARBA00022692"/>
    </source>
</evidence>
<evidence type="ECO:0000313" key="8">
    <source>
        <dbReference type="Proteomes" id="UP000184546"/>
    </source>
</evidence>
<feature type="compositionally biased region" description="Basic and acidic residues" evidence="5">
    <location>
        <begin position="485"/>
        <end position="494"/>
    </location>
</feature>
<evidence type="ECO:0000313" key="7">
    <source>
        <dbReference type="EMBL" id="OJJ95919.1"/>
    </source>
</evidence>
<accession>A0A1L9WIC0</accession>
<sequence length="570" mass="64153">MTVQVKYLGLNDFAPSEAAAIVFAILFLITSIIHYYQAFRWRTWFFIPFLFGCACKCFLTIKCHSLCMLIFMLLEIVEVVGYFARAKSATQYPDYTVGPELIQYILILVAPALFAASIYMEFGRVMIMADGGQYSIIRPAWLTKIFVLGDVISFFAQFIGAAMLAKAATASKGQTIMKLGVLVQLVFFGLFLVTMIIFHKRLTRHKSRTYGLVPWRKHLLALYVTGLLIFVRSVFRFAEFVESSDGPLTRYEWISYVFDAVLMFATCGVLNWVHPAEIKRFIGNTTPFCNERRLACHYACKPLGPRRRANDHHPEEPGPSASPSAPLLTATNCTQIDSRLLEATLLHHYYTNTHSSLVEDEHSQMQWQVALPKVATTQPFALDSLLAFTALHLAYLEPNRRHFWTVVAFDYSDKACSALSRVISRLSAATADAAMVCSIYIVLFAIAQYRVSGPSASYLDEVLRIAKLIRGCVLLSPKSKLFDHSSEEKAHDGNSEIALQKDGPQDENNKNQQVASKIHQQVPKRATRYVRYTYMAAHMARELCNPAAGTRLHRPCGLPALPADVALRER</sequence>
<dbReference type="PANTHER" id="PTHR31465">
    <property type="entry name" value="PROTEIN RTA1-RELATED"/>
    <property type="match status" value="1"/>
</dbReference>
<name>A0A1L9WIC0_ASPA1</name>
<dbReference type="OrthoDB" id="3358017at2759"/>
<gene>
    <name evidence="7" type="ORF">ASPACDRAFT_35447</name>
</gene>
<dbReference type="AlphaFoldDB" id="A0A1L9WIC0"/>
<evidence type="ECO:0000256" key="6">
    <source>
        <dbReference type="SAM" id="Phobius"/>
    </source>
</evidence>
<keyword evidence="8" id="KW-1185">Reference proteome</keyword>
<dbReference type="GeneID" id="30973932"/>
<evidence type="ECO:0000256" key="3">
    <source>
        <dbReference type="ARBA" id="ARBA00022989"/>
    </source>
</evidence>
<feature type="transmembrane region" description="Helical" evidence="6">
    <location>
        <begin position="219"/>
        <end position="238"/>
    </location>
</feature>
<dbReference type="Pfam" id="PF04479">
    <property type="entry name" value="RTA1"/>
    <property type="match status" value="1"/>
</dbReference>
<evidence type="ECO:0000256" key="1">
    <source>
        <dbReference type="ARBA" id="ARBA00004141"/>
    </source>
</evidence>
<proteinExistence type="predicted"/>
<feature type="transmembrane region" description="Helical" evidence="6">
    <location>
        <begin position="253"/>
        <end position="273"/>
    </location>
</feature>
<feature type="transmembrane region" description="Helical" evidence="6">
    <location>
        <begin position="66"/>
        <end position="85"/>
    </location>
</feature>
<protein>
    <recommendedName>
        <fullName evidence="9">RTA1 like protein</fullName>
    </recommendedName>
</protein>
<evidence type="ECO:0000256" key="4">
    <source>
        <dbReference type="ARBA" id="ARBA00023136"/>
    </source>
</evidence>
<evidence type="ECO:0000256" key="5">
    <source>
        <dbReference type="SAM" id="MobiDB-lite"/>
    </source>
</evidence>
<dbReference type="InterPro" id="IPR021858">
    <property type="entry name" value="Fun_TF"/>
</dbReference>
<feature type="transmembrane region" description="Helical" evidence="6">
    <location>
        <begin position="141"/>
        <end position="164"/>
    </location>
</feature>
<feature type="transmembrane region" description="Helical" evidence="6">
    <location>
        <begin position="101"/>
        <end position="120"/>
    </location>
</feature>
<dbReference type="Proteomes" id="UP000184546">
    <property type="component" value="Unassembled WGS sequence"/>
</dbReference>
<reference evidence="8" key="1">
    <citation type="journal article" date="2017" name="Genome Biol.">
        <title>Comparative genomics reveals high biological diversity and specific adaptations in the industrially and medically important fungal genus Aspergillus.</title>
        <authorList>
            <person name="de Vries R.P."/>
            <person name="Riley R."/>
            <person name="Wiebenga A."/>
            <person name="Aguilar-Osorio G."/>
            <person name="Amillis S."/>
            <person name="Uchima C.A."/>
            <person name="Anderluh G."/>
            <person name="Asadollahi M."/>
            <person name="Askin M."/>
            <person name="Barry K."/>
            <person name="Battaglia E."/>
            <person name="Bayram O."/>
            <person name="Benocci T."/>
            <person name="Braus-Stromeyer S.A."/>
            <person name="Caldana C."/>
            <person name="Canovas D."/>
            <person name="Cerqueira G.C."/>
            <person name="Chen F."/>
            <person name="Chen W."/>
            <person name="Choi C."/>
            <person name="Clum A."/>
            <person name="Dos Santos R.A."/>
            <person name="Damasio A.R."/>
            <person name="Diallinas G."/>
            <person name="Emri T."/>
            <person name="Fekete E."/>
            <person name="Flipphi M."/>
            <person name="Freyberg S."/>
            <person name="Gallo A."/>
            <person name="Gournas C."/>
            <person name="Habgood R."/>
            <person name="Hainaut M."/>
            <person name="Harispe M.L."/>
            <person name="Henrissat B."/>
            <person name="Hilden K.S."/>
            <person name="Hope R."/>
            <person name="Hossain A."/>
            <person name="Karabika E."/>
            <person name="Karaffa L."/>
            <person name="Karanyi Z."/>
            <person name="Krasevec N."/>
            <person name="Kuo A."/>
            <person name="Kusch H."/>
            <person name="LaButti K."/>
            <person name="Lagendijk E.L."/>
            <person name="Lapidus A."/>
            <person name="Levasseur A."/>
            <person name="Lindquist E."/>
            <person name="Lipzen A."/>
            <person name="Logrieco A.F."/>
            <person name="MacCabe A."/>
            <person name="Maekelae M.R."/>
            <person name="Malavazi I."/>
            <person name="Melin P."/>
            <person name="Meyer V."/>
            <person name="Mielnichuk N."/>
            <person name="Miskei M."/>
            <person name="Molnar A.P."/>
            <person name="Mule G."/>
            <person name="Ngan C.Y."/>
            <person name="Orejas M."/>
            <person name="Orosz E."/>
            <person name="Ouedraogo J.P."/>
            <person name="Overkamp K.M."/>
            <person name="Park H.-S."/>
            <person name="Perrone G."/>
            <person name="Piumi F."/>
            <person name="Punt P.J."/>
            <person name="Ram A.F."/>
            <person name="Ramon A."/>
            <person name="Rauscher S."/>
            <person name="Record E."/>
            <person name="Riano-Pachon D.M."/>
            <person name="Robert V."/>
            <person name="Roehrig J."/>
            <person name="Ruller R."/>
            <person name="Salamov A."/>
            <person name="Salih N.S."/>
            <person name="Samson R.A."/>
            <person name="Sandor E."/>
            <person name="Sanguinetti M."/>
            <person name="Schuetze T."/>
            <person name="Sepcic K."/>
            <person name="Shelest E."/>
            <person name="Sherlock G."/>
            <person name="Sophianopoulou V."/>
            <person name="Squina F.M."/>
            <person name="Sun H."/>
            <person name="Susca A."/>
            <person name="Todd R.B."/>
            <person name="Tsang A."/>
            <person name="Unkles S.E."/>
            <person name="van de Wiele N."/>
            <person name="van Rossen-Uffink D."/>
            <person name="Oliveira J.V."/>
            <person name="Vesth T.C."/>
            <person name="Visser J."/>
            <person name="Yu J.-H."/>
            <person name="Zhou M."/>
            <person name="Andersen M.R."/>
            <person name="Archer D.B."/>
            <person name="Baker S.E."/>
            <person name="Benoit I."/>
            <person name="Brakhage A.A."/>
            <person name="Braus G.H."/>
            <person name="Fischer R."/>
            <person name="Frisvad J.C."/>
            <person name="Goldman G.H."/>
            <person name="Houbraken J."/>
            <person name="Oakley B."/>
            <person name="Pocsi I."/>
            <person name="Scazzocchio C."/>
            <person name="Seiboth B."/>
            <person name="vanKuyk P.A."/>
            <person name="Wortman J."/>
            <person name="Dyer P.S."/>
            <person name="Grigoriev I.V."/>
        </authorList>
    </citation>
    <scope>NUCLEOTIDE SEQUENCE [LARGE SCALE GENOMIC DNA]</scope>
    <source>
        <strain evidence="8">ATCC 16872 / CBS 172.66 / WB 5094</strain>
    </source>
</reference>
<dbReference type="GO" id="GO:0016020">
    <property type="term" value="C:membrane"/>
    <property type="evidence" value="ECO:0007669"/>
    <property type="project" value="UniProtKB-SubCell"/>
</dbReference>
<feature type="transmembrane region" description="Helical" evidence="6">
    <location>
        <begin position="176"/>
        <end position="198"/>
    </location>
</feature>
<dbReference type="InterPro" id="IPR007568">
    <property type="entry name" value="RTA1"/>
</dbReference>
<dbReference type="VEuPathDB" id="FungiDB:ASPACDRAFT_35447"/>
<dbReference type="STRING" id="690307.A0A1L9WIC0"/>
<evidence type="ECO:0008006" key="9">
    <source>
        <dbReference type="Google" id="ProtNLM"/>
    </source>
</evidence>
<organism evidence="7 8">
    <name type="scientific">Aspergillus aculeatus (strain ATCC 16872 / CBS 172.66 / WB 5094)</name>
    <dbReference type="NCBI Taxonomy" id="690307"/>
    <lineage>
        <taxon>Eukaryota</taxon>
        <taxon>Fungi</taxon>
        <taxon>Dikarya</taxon>
        <taxon>Ascomycota</taxon>
        <taxon>Pezizomycotina</taxon>
        <taxon>Eurotiomycetes</taxon>
        <taxon>Eurotiomycetidae</taxon>
        <taxon>Eurotiales</taxon>
        <taxon>Aspergillaceae</taxon>
        <taxon>Aspergillus</taxon>
        <taxon>Aspergillus subgen. Circumdati</taxon>
    </lineage>
</organism>
<dbReference type="RefSeq" id="XP_020052259.1">
    <property type="nucleotide sequence ID" value="XM_020200118.1"/>
</dbReference>
<feature type="region of interest" description="Disordered" evidence="5">
    <location>
        <begin position="485"/>
        <end position="522"/>
    </location>
</feature>
<dbReference type="Pfam" id="PF11951">
    <property type="entry name" value="Fungal_trans_2"/>
    <property type="match status" value="1"/>
</dbReference>
<comment type="subcellular location">
    <subcellularLocation>
        <location evidence="1">Membrane</location>
        <topology evidence="1">Multi-pass membrane protein</topology>
    </subcellularLocation>
</comment>
<keyword evidence="2 6" id="KW-0812">Transmembrane</keyword>
<dbReference type="OMA" id="INSENCH"/>